<protein>
    <submittedName>
        <fullName evidence="1">Uncharacterized protein</fullName>
    </submittedName>
</protein>
<reference evidence="1 2" key="1">
    <citation type="submission" date="2013-11" db="EMBL/GenBank/DDBJ databases">
        <title>Genome sequencing of Stegodyphus mimosarum.</title>
        <authorList>
            <person name="Bechsgaard J."/>
        </authorList>
    </citation>
    <scope>NUCLEOTIDE SEQUENCE [LARGE SCALE GENOMIC DNA]</scope>
</reference>
<name>A0A087TR33_STEMI</name>
<evidence type="ECO:0000313" key="1">
    <source>
        <dbReference type="EMBL" id="KFM67572.1"/>
    </source>
</evidence>
<gene>
    <name evidence="1" type="ORF">X975_18522</name>
</gene>
<keyword evidence="2" id="KW-1185">Reference proteome</keyword>
<sequence length="56" mass="6602">MNCTYIFVQSSRTVTYSFWLNKFIKLLSSTLCAFNLLRPRTQATLLFVSIPEFYLN</sequence>
<dbReference type="AlphaFoldDB" id="A0A087TR33"/>
<dbReference type="EMBL" id="KK116364">
    <property type="protein sequence ID" value="KFM67572.1"/>
    <property type="molecule type" value="Genomic_DNA"/>
</dbReference>
<organism evidence="1 2">
    <name type="scientific">Stegodyphus mimosarum</name>
    <name type="common">African social velvet spider</name>
    <dbReference type="NCBI Taxonomy" id="407821"/>
    <lineage>
        <taxon>Eukaryota</taxon>
        <taxon>Metazoa</taxon>
        <taxon>Ecdysozoa</taxon>
        <taxon>Arthropoda</taxon>
        <taxon>Chelicerata</taxon>
        <taxon>Arachnida</taxon>
        <taxon>Araneae</taxon>
        <taxon>Araneomorphae</taxon>
        <taxon>Entelegynae</taxon>
        <taxon>Eresoidea</taxon>
        <taxon>Eresidae</taxon>
        <taxon>Stegodyphus</taxon>
    </lineage>
</organism>
<dbReference type="Proteomes" id="UP000054359">
    <property type="component" value="Unassembled WGS sequence"/>
</dbReference>
<proteinExistence type="predicted"/>
<feature type="non-terminal residue" evidence="1">
    <location>
        <position position="56"/>
    </location>
</feature>
<accession>A0A087TR33</accession>
<evidence type="ECO:0000313" key="2">
    <source>
        <dbReference type="Proteomes" id="UP000054359"/>
    </source>
</evidence>